<protein>
    <submittedName>
        <fullName evidence="1">Uncharacterized protein</fullName>
    </submittedName>
</protein>
<evidence type="ECO:0000313" key="1">
    <source>
        <dbReference type="EMBL" id="MFC5298480.1"/>
    </source>
</evidence>
<proteinExistence type="predicted"/>
<reference evidence="2" key="1">
    <citation type="journal article" date="2019" name="Int. J. Syst. Evol. Microbiol.">
        <title>The Global Catalogue of Microorganisms (GCM) 10K type strain sequencing project: providing services to taxonomists for standard genome sequencing and annotation.</title>
        <authorList>
            <consortium name="The Broad Institute Genomics Platform"/>
            <consortium name="The Broad Institute Genome Sequencing Center for Infectious Disease"/>
            <person name="Wu L."/>
            <person name="Ma J."/>
        </authorList>
    </citation>
    <scope>NUCLEOTIDE SEQUENCE [LARGE SCALE GENOMIC DNA]</scope>
    <source>
        <strain evidence="2">CGMCC 1.16455</strain>
    </source>
</reference>
<evidence type="ECO:0000313" key="2">
    <source>
        <dbReference type="Proteomes" id="UP001595937"/>
    </source>
</evidence>
<accession>A0ABW0FJA6</accession>
<dbReference type="Proteomes" id="UP001595937">
    <property type="component" value="Unassembled WGS sequence"/>
</dbReference>
<dbReference type="RefSeq" id="WP_343923930.1">
    <property type="nucleotide sequence ID" value="NZ_BAAAIR010000036.1"/>
</dbReference>
<dbReference type="GeneID" id="303297318"/>
<dbReference type="EMBL" id="JBHSLN010000069">
    <property type="protein sequence ID" value="MFC5298480.1"/>
    <property type="molecule type" value="Genomic_DNA"/>
</dbReference>
<comment type="caution">
    <text evidence="1">The sequence shown here is derived from an EMBL/GenBank/DDBJ whole genome shotgun (WGS) entry which is preliminary data.</text>
</comment>
<name>A0ABW0FJA6_9MICO</name>
<gene>
    <name evidence="1" type="ORF">ACFPK8_13255</name>
</gene>
<keyword evidence="2" id="KW-1185">Reference proteome</keyword>
<sequence>MSRVHDVARRYASAGSVIHQGVSIFSVGDPAGARLNAAIRRTLFVLGDERSEIWNGVLQAANALRWRRIRQPQPVQFQAQQPLIDDIVRQATRLRNLVSDGALLDLIAEAAIEVGETDSPLGAVLLESIQEVGPQACIVVASKAADRAGLASWLDEFGATVLVPSELDRVDEIIESSYVVAPPTFMPSSVVTAPVTPEVTFLVPAWFRDQSVPSSILGIHAEGRIAVKTSVHQVGDTTAPETAIVDDEELSDLYFPQPTWGKPGSGDREPASDEMVARKVLLAGGLGLWLDDGDRIRSLDPQQPDGARVGYEAVSGVLPGTYLVLREGETERGAMYDQAISILGPKADHIITSQAHWKQQLEERLLRVGARRAVAELEQLGVRSSGQVRVWAEPRLICPQRDEDFTLLLDWLGEPLHPTHSNAITLRRAVYKASTDLRRELEAAVGHADLRVLERDGILHLDLPREGFRGMFVARVLARAPFTEIVSRHQLRVPFTDGSAKWLD</sequence>
<organism evidence="1 2">
    <name type="scientific">Brachybacterium tyrofermentans</name>
    <dbReference type="NCBI Taxonomy" id="47848"/>
    <lineage>
        <taxon>Bacteria</taxon>
        <taxon>Bacillati</taxon>
        <taxon>Actinomycetota</taxon>
        <taxon>Actinomycetes</taxon>
        <taxon>Micrococcales</taxon>
        <taxon>Dermabacteraceae</taxon>
        <taxon>Brachybacterium</taxon>
    </lineage>
</organism>